<proteinExistence type="predicted"/>
<evidence type="ECO:0000313" key="2">
    <source>
        <dbReference type="Proteomes" id="UP000439903"/>
    </source>
</evidence>
<evidence type="ECO:0000313" key="1">
    <source>
        <dbReference type="EMBL" id="KAF0529164.1"/>
    </source>
</evidence>
<dbReference type="Proteomes" id="UP000439903">
    <property type="component" value="Unassembled WGS sequence"/>
</dbReference>
<name>A0A8H4ASU5_GIGMA</name>
<sequence length="141" mass="16688">MTSFEEKHILVKFLWGHSYNEVPKLQKIARYPKKTLYRWTTQLTETSDIKLGEHTGHPQLLGPEQKKYFDKIVKQDRTVTSINLIEVLNNIYSGLNIASRMVRENLTTFSYQVTVPYTVPLLKKEAILYHVSWACKYQRRR</sequence>
<accession>A0A8H4ASU5</accession>
<comment type="caution">
    <text evidence="1">The sequence shown here is derived from an EMBL/GenBank/DDBJ whole genome shotgun (WGS) entry which is preliminary data.</text>
</comment>
<reference evidence="1 2" key="1">
    <citation type="journal article" date="2019" name="Environ. Microbiol.">
        <title>At the nexus of three kingdoms: the genome of the mycorrhizal fungus Gigaspora margarita provides insights into plant, endobacterial and fungal interactions.</title>
        <authorList>
            <person name="Venice F."/>
            <person name="Ghignone S."/>
            <person name="Salvioli di Fossalunga A."/>
            <person name="Amselem J."/>
            <person name="Novero M."/>
            <person name="Xianan X."/>
            <person name="Sedzielewska Toro K."/>
            <person name="Morin E."/>
            <person name="Lipzen A."/>
            <person name="Grigoriev I.V."/>
            <person name="Henrissat B."/>
            <person name="Martin F.M."/>
            <person name="Bonfante P."/>
        </authorList>
    </citation>
    <scope>NUCLEOTIDE SEQUENCE [LARGE SCALE GENOMIC DNA]</scope>
    <source>
        <strain evidence="1 2">BEG34</strain>
    </source>
</reference>
<dbReference type="OrthoDB" id="10488828at2759"/>
<keyword evidence="2" id="KW-1185">Reference proteome</keyword>
<dbReference type="AlphaFoldDB" id="A0A8H4ASU5"/>
<dbReference type="EMBL" id="WTPW01000262">
    <property type="protein sequence ID" value="KAF0529164.1"/>
    <property type="molecule type" value="Genomic_DNA"/>
</dbReference>
<gene>
    <name evidence="1" type="ORF">F8M41_012853</name>
</gene>
<organism evidence="1 2">
    <name type="scientific">Gigaspora margarita</name>
    <dbReference type="NCBI Taxonomy" id="4874"/>
    <lineage>
        <taxon>Eukaryota</taxon>
        <taxon>Fungi</taxon>
        <taxon>Fungi incertae sedis</taxon>
        <taxon>Mucoromycota</taxon>
        <taxon>Glomeromycotina</taxon>
        <taxon>Glomeromycetes</taxon>
        <taxon>Diversisporales</taxon>
        <taxon>Gigasporaceae</taxon>
        <taxon>Gigaspora</taxon>
    </lineage>
</organism>
<protein>
    <submittedName>
        <fullName evidence="1">Transposable element tc3 transposase</fullName>
    </submittedName>
</protein>